<protein>
    <recommendedName>
        <fullName evidence="2">Bacteriophage Mu GpT domain-containing protein</fullName>
    </recommendedName>
</protein>
<name>A0A0F9T8N0_9ZZZZ</name>
<gene>
    <name evidence="1" type="ORF">LCGC14_0759570</name>
</gene>
<sequence>MAVVRGQFEEFLRPGARKVFVDDYNELPAIYPGIFNVNTSGKAYEDDLVATGLPIAVKRPEGTPIAMDRPKFRARVRDIHTGFGLGYEITREAVDDDVYGALNTQGASNLARSMRESEEVTAHAVLNGAFSTILSYDGESLIGVAHLGVGSLVFTNRPAADVDLSTTALKGSLERFMDLRTDRDLKINVMPSTILVAIQGWFQALEILQTQVVTTTFAVEGIESLEGANVVSKQGLMPMKSQYLTDPDAWFNLIPKSARSYPLNFFWRSRPQDVGGFDAREQISWFGIIARNSAGATEWRGIDGSSGV</sequence>
<proteinExistence type="predicted"/>
<dbReference type="EMBL" id="LAZR01001868">
    <property type="protein sequence ID" value="KKN37813.1"/>
    <property type="molecule type" value="Genomic_DNA"/>
</dbReference>
<reference evidence="1" key="1">
    <citation type="journal article" date="2015" name="Nature">
        <title>Complex archaea that bridge the gap between prokaryotes and eukaryotes.</title>
        <authorList>
            <person name="Spang A."/>
            <person name="Saw J.H."/>
            <person name="Jorgensen S.L."/>
            <person name="Zaremba-Niedzwiedzka K."/>
            <person name="Martijn J."/>
            <person name="Lind A.E."/>
            <person name="van Eijk R."/>
            <person name="Schleper C."/>
            <person name="Guy L."/>
            <person name="Ettema T.J."/>
        </authorList>
    </citation>
    <scope>NUCLEOTIDE SEQUENCE</scope>
</reference>
<dbReference type="Pfam" id="PF25209">
    <property type="entry name" value="Phage_capsid_4"/>
    <property type="match status" value="1"/>
</dbReference>
<comment type="caution">
    <text evidence="1">The sequence shown here is derived from an EMBL/GenBank/DDBJ whole genome shotgun (WGS) entry which is preliminary data.</text>
</comment>
<evidence type="ECO:0008006" key="2">
    <source>
        <dbReference type="Google" id="ProtNLM"/>
    </source>
</evidence>
<evidence type="ECO:0000313" key="1">
    <source>
        <dbReference type="EMBL" id="KKN37813.1"/>
    </source>
</evidence>
<dbReference type="AlphaFoldDB" id="A0A0F9T8N0"/>
<organism evidence="1">
    <name type="scientific">marine sediment metagenome</name>
    <dbReference type="NCBI Taxonomy" id="412755"/>
    <lineage>
        <taxon>unclassified sequences</taxon>
        <taxon>metagenomes</taxon>
        <taxon>ecological metagenomes</taxon>
    </lineage>
</organism>
<accession>A0A0F9T8N0</accession>